<dbReference type="EMBL" id="JASPKZ010007436">
    <property type="protein sequence ID" value="KAJ9584255.1"/>
    <property type="molecule type" value="Genomic_DNA"/>
</dbReference>
<evidence type="ECO:0000313" key="3">
    <source>
        <dbReference type="Proteomes" id="UP001233999"/>
    </source>
</evidence>
<feature type="non-terminal residue" evidence="2">
    <location>
        <position position="1"/>
    </location>
</feature>
<gene>
    <name evidence="2" type="ORF">L9F63_021403</name>
</gene>
<reference evidence="2" key="1">
    <citation type="journal article" date="2023" name="IScience">
        <title>Live-bearing cockroach genome reveals convergent evolutionary mechanisms linked to viviparity in insects and beyond.</title>
        <authorList>
            <person name="Fouks B."/>
            <person name="Harrison M.C."/>
            <person name="Mikhailova A.A."/>
            <person name="Marchal E."/>
            <person name="English S."/>
            <person name="Carruthers M."/>
            <person name="Jennings E.C."/>
            <person name="Chiamaka E.L."/>
            <person name="Frigard R.A."/>
            <person name="Pippel M."/>
            <person name="Attardo G.M."/>
            <person name="Benoit J.B."/>
            <person name="Bornberg-Bauer E."/>
            <person name="Tobe S.S."/>
        </authorList>
    </citation>
    <scope>NUCLEOTIDE SEQUENCE</scope>
    <source>
        <strain evidence="2">Stay&amp;Tobe</strain>
    </source>
</reference>
<evidence type="ECO:0000256" key="1">
    <source>
        <dbReference type="SAM" id="Phobius"/>
    </source>
</evidence>
<reference evidence="2" key="2">
    <citation type="submission" date="2023-05" db="EMBL/GenBank/DDBJ databases">
        <authorList>
            <person name="Fouks B."/>
        </authorList>
    </citation>
    <scope>NUCLEOTIDE SEQUENCE</scope>
    <source>
        <strain evidence="2">Stay&amp;Tobe</strain>
        <tissue evidence="2">Testes</tissue>
    </source>
</reference>
<organism evidence="2 3">
    <name type="scientific">Diploptera punctata</name>
    <name type="common">Pacific beetle cockroach</name>
    <dbReference type="NCBI Taxonomy" id="6984"/>
    <lineage>
        <taxon>Eukaryota</taxon>
        <taxon>Metazoa</taxon>
        <taxon>Ecdysozoa</taxon>
        <taxon>Arthropoda</taxon>
        <taxon>Hexapoda</taxon>
        <taxon>Insecta</taxon>
        <taxon>Pterygota</taxon>
        <taxon>Neoptera</taxon>
        <taxon>Polyneoptera</taxon>
        <taxon>Dictyoptera</taxon>
        <taxon>Blattodea</taxon>
        <taxon>Blaberoidea</taxon>
        <taxon>Blaberidae</taxon>
        <taxon>Diplopterinae</taxon>
        <taxon>Diploptera</taxon>
    </lineage>
</organism>
<feature type="transmembrane region" description="Helical" evidence="1">
    <location>
        <begin position="122"/>
        <end position="139"/>
    </location>
</feature>
<keyword evidence="1" id="KW-0472">Membrane</keyword>
<keyword evidence="1" id="KW-0812">Transmembrane</keyword>
<sequence length="148" mass="17504">YSLVVRPKCCLSYLLCRQTIGKETCAYRNTNKDTVACVNIRAGIKIIHQLDTLDAITLLSDYSEIVPRSLKLIFMLDMLTIIIKMVTLSQFVLSRHEKLICSINFDYTRIIPRHFRFLSRRLHWLFIATFFSIFHYISLNSFELHIRR</sequence>
<accession>A0AAD7ZP49</accession>
<feature type="non-terminal residue" evidence="2">
    <location>
        <position position="148"/>
    </location>
</feature>
<dbReference type="Proteomes" id="UP001233999">
    <property type="component" value="Unassembled WGS sequence"/>
</dbReference>
<comment type="caution">
    <text evidence="2">The sequence shown here is derived from an EMBL/GenBank/DDBJ whole genome shotgun (WGS) entry which is preliminary data.</text>
</comment>
<keyword evidence="3" id="KW-1185">Reference proteome</keyword>
<name>A0AAD7ZP49_DIPPU</name>
<evidence type="ECO:0000313" key="2">
    <source>
        <dbReference type="EMBL" id="KAJ9584255.1"/>
    </source>
</evidence>
<proteinExistence type="predicted"/>
<feature type="transmembrane region" description="Helical" evidence="1">
    <location>
        <begin position="72"/>
        <end position="93"/>
    </location>
</feature>
<keyword evidence="1" id="KW-1133">Transmembrane helix</keyword>
<dbReference type="AlphaFoldDB" id="A0AAD7ZP49"/>
<protein>
    <submittedName>
        <fullName evidence="2">Uncharacterized protein</fullName>
    </submittedName>
</protein>